<evidence type="ECO:0000256" key="9">
    <source>
        <dbReference type="HAMAP-Rule" id="MF_00236"/>
    </source>
</evidence>
<accession>A0A6B1FCS2</accession>
<dbReference type="EMBL" id="VYDO01000284">
    <property type="protein sequence ID" value="MYG39064.1"/>
    <property type="molecule type" value="Genomic_DNA"/>
</dbReference>
<dbReference type="InterPro" id="IPR006312">
    <property type="entry name" value="TatA/E"/>
</dbReference>
<dbReference type="Gene3D" id="1.20.5.3310">
    <property type="match status" value="1"/>
</dbReference>
<keyword evidence="2 9" id="KW-0813">Transport</keyword>
<dbReference type="GO" id="GO:0033281">
    <property type="term" value="C:TAT protein transport complex"/>
    <property type="evidence" value="ECO:0007669"/>
    <property type="project" value="UniProtKB-UniRule"/>
</dbReference>
<dbReference type="InterPro" id="IPR003369">
    <property type="entry name" value="TatA/B/E"/>
</dbReference>
<sequence length="94" mass="9828">MSVFGVGLPEMAVIAVVGLLVFGPKKLPELGRTLGKTLKAFQSASREFSNAVMTEANAPETPVPTTQQQITSTAMVSPAESASTPQQHGAEDKD</sequence>
<feature type="region of interest" description="Disordered" evidence="10">
    <location>
        <begin position="55"/>
        <end position="94"/>
    </location>
</feature>
<comment type="subunit">
    <text evidence="9">Forms a complex with TatC.</text>
</comment>
<evidence type="ECO:0000256" key="3">
    <source>
        <dbReference type="ARBA" id="ARBA00022692"/>
    </source>
</evidence>
<comment type="caution">
    <text evidence="11">The sequence shown here is derived from an EMBL/GenBank/DDBJ whole genome shotgun (WGS) entry which is preliminary data.</text>
</comment>
<dbReference type="PANTHER" id="PTHR33162:SF1">
    <property type="entry name" value="SEC-INDEPENDENT PROTEIN TRANSLOCASE PROTEIN TATA, CHLOROPLASTIC"/>
    <property type="match status" value="1"/>
</dbReference>
<keyword evidence="5 9" id="KW-1133">Transmembrane helix</keyword>
<evidence type="ECO:0000256" key="10">
    <source>
        <dbReference type="SAM" id="MobiDB-lite"/>
    </source>
</evidence>
<evidence type="ECO:0000256" key="7">
    <source>
        <dbReference type="ARBA" id="ARBA00023136"/>
    </source>
</evidence>
<dbReference type="PRINTS" id="PR01506">
    <property type="entry name" value="TATBPROTEIN"/>
</dbReference>
<feature type="compositionally biased region" description="Polar residues" evidence="10">
    <location>
        <begin position="63"/>
        <end position="87"/>
    </location>
</feature>
<dbReference type="Pfam" id="PF02416">
    <property type="entry name" value="TatA_B_E"/>
    <property type="match status" value="1"/>
</dbReference>
<name>A0A6B1FCS2_9SYNE</name>
<dbReference type="NCBIfam" id="NF011429">
    <property type="entry name" value="PRK14857.1"/>
    <property type="match status" value="1"/>
</dbReference>
<dbReference type="PANTHER" id="PTHR33162">
    <property type="entry name" value="SEC-INDEPENDENT PROTEIN TRANSLOCASE PROTEIN TATA, CHLOROPLASTIC"/>
    <property type="match status" value="1"/>
</dbReference>
<dbReference type="NCBIfam" id="NF011430">
    <property type="entry name" value="PRK14861.1"/>
    <property type="match status" value="1"/>
</dbReference>
<keyword evidence="4 9" id="KW-0653">Protein transport</keyword>
<dbReference type="GO" id="GO:0043953">
    <property type="term" value="P:protein transport by the Tat complex"/>
    <property type="evidence" value="ECO:0007669"/>
    <property type="project" value="UniProtKB-UniRule"/>
</dbReference>
<comment type="function">
    <text evidence="8">Part of the twin-arginine translocation (Tat) system that transports large folded proteins containing a characteristic twin-arginine motif in their signal peptide across the thylakoid membrane. Involved in delta pH-dependent protein transport required for chloroplast development, especially thylakoid membrane formation. TATC and TATB mediate precursor recognition, whereas TATA facilitates translocation.</text>
</comment>
<evidence type="ECO:0000256" key="6">
    <source>
        <dbReference type="ARBA" id="ARBA00023010"/>
    </source>
</evidence>
<dbReference type="NCBIfam" id="TIGR01411">
    <property type="entry name" value="tatAE"/>
    <property type="match status" value="1"/>
</dbReference>
<evidence type="ECO:0000313" key="11">
    <source>
        <dbReference type="EMBL" id="MYG39064.1"/>
    </source>
</evidence>
<keyword evidence="9" id="KW-1003">Cell membrane</keyword>
<keyword evidence="6 9" id="KW-0811">Translocation</keyword>
<feature type="transmembrane region" description="Helical" evidence="9">
    <location>
        <begin position="6"/>
        <end position="23"/>
    </location>
</feature>
<dbReference type="AlphaFoldDB" id="A0A6B1FCS2"/>
<protein>
    <recommendedName>
        <fullName evidence="9">Sec-independent protein translocase protein TatA</fullName>
    </recommendedName>
</protein>
<comment type="function">
    <text evidence="9">Part of the twin-arginine translocation (Tat) system that transports large folded proteins containing a characteristic twin-arginine motif in their signal peptide across membranes. TatA could form the protein-conducting channel of the Tat system.</text>
</comment>
<evidence type="ECO:0000256" key="8">
    <source>
        <dbReference type="ARBA" id="ARBA00025340"/>
    </source>
</evidence>
<evidence type="ECO:0000256" key="2">
    <source>
        <dbReference type="ARBA" id="ARBA00022448"/>
    </source>
</evidence>
<comment type="similarity">
    <text evidence="9">Belongs to the TatA/E family.</text>
</comment>
<organism evidence="11">
    <name type="scientific">Synechococcus sp. SB0676_bin_10</name>
    <dbReference type="NCBI Taxonomy" id="2604869"/>
    <lineage>
        <taxon>Bacteria</taxon>
        <taxon>Bacillati</taxon>
        <taxon>Cyanobacteriota</taxon>
        <taxon>Cyanophyceae</taxon>
        <taxon>Synechococcales</taxon>
        <taxon>Synechococcaceae</taxon>
        <taxon>Synechococcus</taxon>
    </lineage>
</organism>
<dbReference type="GO" id="GO:0008320">
    <property type="term" value="F:protein transmembrane transporter activity"/>
    <property type="evidence" value="ECO:0007669"/>
    <property type="project" value="UniProtKB-UniRule"/>
</dbReference>
<gene>
    <name evidence="9" type="primary">tatA</name>
    <name evidence="11" type="ORF">F4162_08965</name>
</gene>
<proteinExistence type="inferred from homology"/>
<evidence type="ECO:0000256" key="1">
    <source>
        <dbReference type="ARBA" id="ARBA00004167"/>
    </source>
</evidence>
<evidence type="ECO:0000256" key="5">
    <source>
        <dbReference type="ARBA" id="ARBA00022989"/>
    </source>
</evidence>
<dbReference type="GO" id="GO:0006886">
    <property type="term" value="P:intracellular protein transport"/>
    <property type="evidence" value="ECO:0007669"/>
    <property type="project" value="UniProtKB-ARBA"/>
</dbReference>
<keyword evidence="3 9" id="KW-0812">Transmembrane</keyword>
<dbReference type="HAMAP" id="MF_00236">
    <property type="entry name" value="TatA_E"/>
    <property type="match status" value="1"/>
</dbReference>
<comment type="subcellular location">
    <subcellularLocation>
        <location evidence="9">Cell membrane</location>
        <topology evidence="9">Single-pass membrane protein</topology>
    </subcellularLocation>
    <subcellularLocation>
        <location evidence="1">Membrane</location>
        <topology evidence="1">Single-pass membrane protein</topology>
    </subcellularLocation>
</comment>
<reference evidence="11" key="1">
    <citation type="submission" date="2019-09" db="EMBL/GenBank/DDBJ databases">
        <title>Characterisation of the sponge microbiome using genome-centric metagenomics.</title>
        <authorList>
            <person name="Engelberts J.P."/>
            <person name="Robbins S.J."/>
            <person name="De Goeij J.M."/>
            <person name="Aranda M."/>
            <person name="Bell S.C."/>
            <person name="Webster N.S."/>
        </authorList>
    </citation>
    <scope>NUCLEOTIDE SEQUENCE</scope>
    <source>
        <strain evidence="11">SB0676_bin_10</strain>
    </source>
</reference>
<keyword evidence="7 9" id="KW-0472">Membrane</keyword>
<evidence type="ECO:0000256" key="4">
    <source>
        <dbReference type="ARBA" id="ARBA00022927"/>
    </source>
</evidence>